<dbReference type="PANTHER" id="PTHR33525:SF3">
    <property type="entry name" value="RIBONUCLEASE Y"/>
    <property type="match status" value="1"/>
</dbReference>
<sequence>MNDRHKDSSPSVHGSKDNNSTHSSIRGLIALPPLPRRSHELLRLLSDPALNILRLVELIEQTPSLAARIMGAAGSPFFRSPTPPRHLSDAIIRLLGLDLVRDLSLSLILSQSFRVQHSARFDPMRYWRHAMLSATLAQILAPKIAVNEAPNPSEAYLAGLLHNLGLLALVHVAPEGMDHVFEQAEADPAQSLAGIERALLGLDHADAGGEIAVAWHLPPAIGAAMRHHRDALYRGPHWPLIILINVADGASAEQTHGEQRTDDVDSRAKLLDALGIAPMHWERAVAHWREQVDNIERLAAVLGSRLS</sequence>
<dbReference type="InterPro" id="IPR013976">
    <property type="entry name" value="HDOD"/>
</dbReference>
<evidence type="ECO:0000256" key="1">
    <source>
        <dbReference type="SAM" id="MobiDB-lite"/>
    </source>
</evidence>
<dbReference type="EMBL" id="CP003154">
    <property type="protein sequence ID" value="AFL73388.1"/>
    <property type="molecule type" value="Genomic_DNA"/>
</dbReference>
<evidence type="ECO:0000259" key="2">
    <source>
        <dbReference type="PROSITE" id="PS51833"/>
    </source>
</evidence>
<dbReference type="AlphaFoldDB" id="I3Y8S0"/>
<dbReference type="InterPro" id="IPR052340">
    <property type="entry name" value="RNase_Y/CdgJ"/>
</dbReference>
<organism evidence="3 4">
    <name type="scientific">Thiocystis violascens (strain ATCC 17096 / DSM 198 / 6111)</name>
    <name type="common">Chromatium violascens</name>
    <dbReference type="NCBI Taxonomy" id="765911"/>
    <lineage>
        <taxon>Bacteria</taxon>
        <taxon>Pseudomonadati</taxon>
        <taxon>Pseudomonadota</taxon>
        <taxon>Gammaproteobacteria</taxon>
        <taxon>Chromatiales</taxon>
        <taxon>Chromatiaceae</taxon>
        <taxon>Thiocystis</taxon>
    </lineage>
</organism>
<dbReference type="PROSITE" id="PS51833">
    <property type="entry name" value="HDOD"/>
    <property type="match status" value="1"/>
</dbReference>
<feature type="compositionally biased region" description="Polar residues" evidence="1">
    <location>
        <begin position="9"/>
        <end position="24"/>
    </location>
</feature>
<dbReference type="HOGENOM" id="CLU_048246_4_0_6"/>
<dbReference type="KEGG" id="tvi:Thivi_1380"/>
<dbReference type="STRING" id="765911.Thivi_1380"/>
<evidence type="ECO:0000313" key="3">
    <source>
        <dbReference type="EMBL" id="AFL73388.1"/>
    </source>
</evidence>
<gene>
    <name evidence="3" type="ordered locus">Thivi_1380</name>
</gene>
<dbReference type="SUPFAM" id="SSF109604">
    <property type="entry name" value="HD-domain/PDEase-like"/>
    <property type="match status" value="1"/>
</dbReference>
<keyword evidence="4" id="KW-1185">Reference proteome</keyword>
<dbReference type="eggNOG" id="COG1639">
    <property type="taxonomic scope" value="Bacteria"/>
</dbReference>
<dbReference type="Gene3D" id="1.10.3210.10">
    <property type="entry name" value="Hypothetical protein af1432"/>
    <property type="match status" value="1"/>
</dbReference>
<dbReference type="Pfam" id="PF08668">
    <property type="entry name" value="HDOD"/>
    <property type="match status" value="1"/>
</dbReference>
<proteinExistence type="predicted"/>
<reference evidence="3 4" key="1">
    <citation type="submission" date="2012-06" db="EMBL/GenBank/DDBJ databases">
        <title>Complete sequence of Thiocystis violascens DSM 198.</title>
        <authorList>
            <consortium name="US DOE Joint Genome Institute"/>
            <person name="Lucas S."/>
            <person name="Han J."/>
            <person name="Lapidus A."/>
            <person name="Cheng J.-F."/>
            <person name="Goodwin L."/>
            <person name="Pitluck S."/>
            <person name="Peters L."/>
            <person name="Ovchinnikova G."/>
            <person name="Teshima H."/>
            <person name="Detter J.C."/>
            <person name="Han C."/>
            <person name="Tapia R."/>
            <person name="Land M."/>
            <person name="Hauser L."/>
            <person name="Kyrpides N."/>
            <person name="Ivanova N."/>
            <person name="Pagani I."/>
            <person name="Vogl K."/>
            <person name="Liu Z."/>
            <person name="Frigaard N.-U."/>
            <person name="Bryant D."/>
            <person name="Woyke T."/>
        </authorList>
    </citation>
    <scope>NUCLEOTIDE SEQUENCE [LARGE SCALE GENOMIC DNA]</scope>
    <source>
        <strain evidence="4">ATCC 17096 / DSM 198 / 6111</strain>
    </source>
</reference>
<dbReference type="PANTHER" id="PTHR33525">
    <property type="match status" value="1"/>
</dbReference>
<feature type="domain" description="HDOD" evidence="2">
    <location>
        <begin position="31"/>
        <end position="231"/>
    </location>
</feature>
<dbReference type="Proteomes" id="UP000006062">
    <property type="component" value="Chromosome"/>
</dbReference>
<feature type="region of interest" description="Disordered" evidence="1">
    <location>
        <begin position="1"/>
        <end position="24"/>
    </location>
</feature>
<protein>
    <submittedName>
        <fullName evidence="3">Putative signal transduction protein</fullName>
    </submittedName>
</protein>
<accession>I3Y8S0</accession>
<name>I3Y8S0_THIV6</name>
<evidence type="ECO:0000313" key="4">
    <source>
        <dbReference type="Proteomes" id="UP000006062"/>
    </source>
</evidence>